<accession>A0A9Q9ERV3</accession>
<dbReference type="InterPro" id="IPR038883">
    <property type="entry name" value="AN11006-like"/>
</dbReference>
<organism evidence="1 2">
    <name type="scientific">Septoria linicola</name>
    <dbReference type="NCBI Taxonomy" id="215465"/>
    <lineage>
        <taxon>Eukaryota</taxon>
        <taxon>Fungi</taxon>
        <taxon>Dikarya</taxon>
        <taxon>Ascomycota</taxon>
        <taxon>Pezizomycotina</taxon>
        <taxon>Dothideomycetes</taxon>
        <taxon>Dothideomycetidae</taxon>
        <taxon>Mycosphaerellales</taxon>
        <taxon>Mycosphaerellaceae</taxon>
        <taxon>Septoria</taxon>
    </lineage>
</organism>
<dbReference type="AlphaFoldDB" id="A0A9Q9ERV3"/>
<proteinExistence type="predicted"/>
<evidence type="ECO:0000313" key="1">
    <source>
        <dbReference type="EMBL" id="USW58953.1"/>
    </source>
</evidence>
<keyword evidence="2" id="KW-1185">Reference proteome</keyword>
<dbReference type="EMBL" id="CP099429">
    <property type="protein sequence ID" value="USW58953.1"/>
    <property type="molecule type" value="Genomic_DNA"/>
</dbReference>
<name>A0A9Q9ERV3_9PEZI</name>
<dbReference type="OrthoDB" id="3650777at2759"/>
<dbReference type="PANTHER" id="PTHR42085">
    <property type="entry name" value="F-BOX DOMAIN-CONTAINING PROTEIN"/>
    <property type="match status" value="1"/>
</dbReference>
<evidence type="ECO:0000313" key="2">
    <source>
        <dbReference type="Proteomes" id="UP001056384"/>
    </source>
</evidence>
<protein>
    <submittedName>
        <fullName evidence="1">Uncharacterized protein</fullName>
    </submittedName>
</protein>
<dbReference type="PANTHER" id="PTHR42085:SF2">
    <property type="entry name" value="F-BOX DOMAIN-CONTAINING PROTEIN"/>
    <property type="match status" value="1"/>
</dbReference>
<dbReference type="Proteomes" id="UP001056384">
    <property type="component" value="Chromosome 12"/>
</dbReference>
<reference evidence="1" key="1">
    <citation type="submission" date="2022-06" db="EMBL/GenBank/DDBJ databases">
        <title>Complete genome sequences of two strains of the flax pathogen Septoria linicola.</title>
        <authorList>
            <person name="Lapalu N."/>
            <person name="Simon A."/>
            <person name="Demenou B."/>
            <person name="Paumier D."/>
            <person name="Guillot M.-P."/>
            <person name="Gout L."/>
            <person name="Valade R."/>
        </authorList>
    </citation>
    <scope>NUCLEOTIDE SEQUENCE</scope>
    <source>
        <strain evidence="1">SE15195</strain>
    </source>
</reference>
<gene>
    <name evidence="1" type="ORF">Slin15195_G122720</name>
</gene>
<sequence>MSSPKVQKAQNGPQLVQTISFFNLSAELRNKIYECCLTAPLTIKRNSPRSQYTIQDDDGAESFDVPQLLSVCRQINQEATDIFYSSKTIIFEARGRGWRNVDVIQQAASIKHIWHVEIVCVRVRDDLGSVLDSLKAVTWLRSLRLQSSSPFSLEPEEIAPILKPLMMALMRSGRTKLNCIEILQFFPQPLSETLESHRVWTNEAEEHLEVARRVEQNARYQEKVRDHLNSILPSNDEMLVAKLKISSSKLQLMK</sequence>